<keyword evidence="1" id="KW-0472">Membrane</keyword>
<dbReference type="FunFam" id="3.40.50.1820:FF:000270">
    <property type="entry name" value="Alpha/beta-Hydrolases superfamily protein"/>
    <property type="match status" value="1"/>
</dbReference>
<protein>
    <recommendedName>
        <fullName evidence="2">AB hydrolase-1 domain-containing protein</fullName>
    </recommendedName>
</protein>
<dbReference type="InterPro" id="IPR029058">
    <property type="entry name" value="AB_hydrolase_fold"/>
</dbReference>
<dbReference type="AlphaFoldDB" id="A0A9D4ZLA5"/>
<dbReference type="PANTHER" id="PTHR45763:SF51">
    <property type="entry name" value="ALPHA_BETA-HYDROLASES SUPERFAMILY PROTEIN"/>
    <property type="match status" value="1"/>
</dbReference>
<dbReference type="Pfam" id="PF00561">
    <property type="entry name" value="Abhydrolase_1"/>
    <property type="match status" value="1"/>
</dbReference>
<dbReference type="InterPro" id="IPR000073">
    <property type="entry name" value="AB_hydrolase_1"/>
</dbReference>
<evidence type="ECO:0000259" key="2">
    <source>
        <dbReference type="Pfam" id="PF00561"/>
    </source>
</evidence>
<name>A0A9D4ZLA5_ADICA</name>
<feature type="transmembrane region" description="Helical" evidence="1">
    <location>
        <begin position="14"/>
        <end position="38"/>
    </location>
</feature>
<dbReference type="OrthoDB" id="294702at2759"/>
<evidence type="ECO:0000313" key="3">
    <source>
        <dbReference type="EMBL" id="KAI5079868.1"/>
    </source>
</evidence>
<feature type="domain" description="AB hydrolase-1" evidence="2">
    <location>
        <begin position="86"/>
        <end position="344"/>
    </location>
</feature>
<sequence length="360" mass="40424">MGEVFTNLLFVSKFYCVLATVAGKILLLALSAFLAWFYKALQPPPPTICGTPLGPPVTAPRVQLHDGRYMAYKEMGILKEKANYKIINIHGFGGSRHDILPVSKTIIDELGIYYVGFDRAGYGQSDPNPGRTRKSDAEDVLALADILDLGPKFYVTAISIGGYTAWTLLKYFPHRLAGVAMLAPVTNYWWSGIPTLEAWEAFRLQPGQDQVAISIAHYAPWLTYWWNTQSFLPKSSVIEGRFHFLNALDKKIMKDRQSSPLTDRSPNEPSQQGIYESLIRDMMNMFGRWDFDPGEVQNAGVPVLVWHGVEDYLVPLMLQKYVQRRLPWVQLNEIPGAGHMLPLVEGLPDQVVKVLLLGEA</sequence>
<keyword evidence="4" id="KW-1185">Reference proteome</keyword>
<keyword evidence="1" id="KW-0812">Transmembrane</keyword>
<proteinExistence type="predicted"/>
<keyword evidence="1" id="KW-1133">Transmembrane helix</keyword>
<dbReference type="PANTHER" id="PTHR45763">
    <property type="entry name" value="HYDROLASE, ALPHA/BETA FOLD FAMILY PROTEIN, EXPRESSED-RELATED"/>
    <property type="match status" value="1"/>
</dbReference>
<comment type="caution">
    <text evidence="3">The sequence shown here is derived from an EMBL/GenBank/DDBJ whole genome shotgun (WGS) entry which is preliminary data.</text>
</comment>
<dbReference type="EMBL" id="JABFUD020000005">
    <property type="protein sequence ID" value="KAI5079868.1"/>
    <property type="molecule type" value="Genomic_DNA"/>
</dbReference>
<organism evidence="3 4">
    <name type="scientific">Adiantum capillus-veneris</name>
    <name type="common">Maidenhair fern</name>
    <dbReference type="NCBI Taxonomy" id="13818"/>
    <lineage>
        <taxon>Eukaryota</taxon>
        <taxon>Viridiplantae</taxon>
        <taxon>Streptophyta</taxon>
        <taxon>Embryophyta</taxon>
        <taxon>Tracheophyta</taxon>
        <taxon>Polypodiopsida</taxon>
        <taxon>Polypodiidae</taxon>
        <taxon>Polypodiales</taxon>
        <taxon>Pteridineae</taxon>
        <taxon>Pteridaceae</taxon>
        <taxon>Vittarioideae</taxon>
        <taxon>Adiantum</taxon>
    </lineage>
</organism>
<dbReference type="SUPFAM" id="SSF53474">
    <property type="entry name" value="alpha/beta-Hydrolases"/>
    <property type="match status" value="1"/>
</dbReference>
<evidence type="ECO:0000313" key="4">
    <source>
        <dbReference type="Proteomes" id="UP000886520"/>
    </source>
</evidence>
<reference evidence="3 4" key="1">
    <citation type="submission" date="2021-01" db="EMBL/GenBank/DDBJ databases">
        <title>Adiantum capillus-veneris genome.</title>
        <authorList>
            <person name="Fang Y."/>
            <person name="Liao Q."/>
        </authorList>
    </citation>
    <scope>NUCLEOTIDE SEQUENCE [LARGE SCALE GENOMIC DNA]</scope>
    <source>
        <strain evidence="3">H3</strain>
        <tissue evidence="3">Leaf</tissue>
    </source>
</reference>
<dbReference type="Proteomes" id="UP000886520">
    <property type="component" value="Chromosome 5"/>
</dbReference>
<evidence type="ECO:0000256" key="1">
    <source>
        <dbReference type="SAM" id="Phobius"/>
    </source>
</evidence>
<accession>A0A9D4ZLA5</accession>
<gene>
    <name evidence="3" type="ORF">GOP47_0005347</name>
</gene>
<dbReference type="Gene3D" id="3.40.50.1820">
    <property type="entry name" value="alpha/beta hydrolase"/>
    <property type="match status" value="1"/>
</dbReference>